<evidence type="ECO:0000313" key="2">
    <source>
        <dbReference type="Proteomes" id="UP001172386"/>
    </source>
</evidence>
<proteinExistence type="predicted"/>
<reference evidence="1" key="1">
    <citation type="submission" date="2022-10" db="EMBL/GenBank/DDBJ databases">
        <title>Culturing micro-colonial fungi from biological soil crusts in the Mojave desert and describing Neophaeococcomyces mojavensis, and introducing the new genera and species Taxawa tesnikishii.</title>
        <authorList>
            <person name="Kurbessoian T."/>
            <person name="Stajich J.E."/>
        </authorList>
    </citation>
    <scope>NUCLEOTIDE SEQUENCE</scope>
    <source>
        <strain evidence="1">JES_112</strain>
    </source>
</reference>
<keyword evidence="2" id="KW-1185">Reference proteome</keyword>
<dbReference type="Proteomes" id="UP001172386">
    <property type="component" value="Unassembled WGS sequence"/>
</dbReference>
<evidence type="ECO:0000313" key="1">
    <source>
        <dbReference type="EMBL" id="KAJ9658242.1"/>
    </source>
</evidence>
<organism evidence="1 2">
    <name type="scientific">Neophaeococcomyces mojaviensis</name>
    <dbReference type="NCBI Taxonomy" id="3383035"/>
    <lineage>
        <taxon>Eukaryota</taxon>
        <taxon>Fungi</taxon>
        <taxon>Dikarya</taxon>
        <taxon>Ascomycota</taxon>
        <taxon>Pezizomycotina</taxon>
        <taxon>Eurotiomycetes</taxon>
        <taxon>Chaetothyriomycetidae</taxon>
        <taxon>Chaetothyriales</taxon>
        <taxon>Chaetothyriales incertae sedis</taxon>
        <taxon>Neophaeococcomyces</taxon>
    </lineage>
</organism>
<dbReference type="EMBL" id="JAPDRQ010000053">
    <property type="protein sequence ID" value="KAJ9658242.1"/>
    <property type="molecule type" value="Genomic_DNA"/>
</dbReference>
<gene>
    <name evidence="1" type="ORF">H2198_003815</name>
</gene>
<name>A0ACC3AAM0_9EURO</name>
<sequence length="1031" mass="116863">MAGRQYLNTSVQDSASAQFGDTHIYLGSDSQEERKCQQLLKTSDYELHKEKISNKYPQTCRWILDDPLFQHWHQGEGCPVLWFSADPGCGKTVFAKSLVDEVLSDDGKATGCYFFFERGVQEQESMANALSAILHQLFKSQPWLLKHAVAEWKQVGNRLPTETYALWRVLRRASGDPKAQPIICILDALDECQDHDRKRLVECVSKLKVDAQERERSSNIKFLVTSRPDPDMQMFFKPYIDVASVAWLRGEHGNDKLRQEVDLVVTEDIDRWKAEFSLSESHRKLLHFRLTQLEQRTYLWWAHVRHDIHKMYCDEGDANDIMIENVIRTLPPSLENVYENILQKLPKAAVSKARDIFSVMLAARRPLNLGEALRLSTILGHLNRGGFPKLGNDEQKLKGQLRRWCGPFVFVYHSKFYFIHPTARDFLLRCYSDGKQVDAANWLRSLALHDAHETLAIASYTELQCHRNTTTKRSAVVTPNDESTPIDDTFLEYAASYGSHHAAEALRSMNQDSGKGVLTRFRGFGMNLEIVDTEGRSLLHHLVLYEYSKNVCSMIEAVLQAGGLVQTADHDNMHALQHAVRRGNADIVSLLLKCGFCVNKPIQRKSIPFHHTDPWVTCSVARRNKLDTVSLTAAHAAILYGRSEELKLLIEAGANLRAQDLHKRTLLHAALELSLPGTQLCDAWEIHEQMVDHIWDYEDEKAWDDTLLEADKVRMEILSLLFEMDPALVYCQDERRRTGLHLVRYDERCYSARSVIVLLLQIGADPTIKDEDGITPIHLAAKNGNVECLELLVTAAGANAFAVMDKEGRNCLHYAAMAPDRQVVKYILADANGITLIDTVDVYGQSPLHISLFDMAQPLHGGRACLDTVKTLLRAGVLVGLKSRQGRDALAHYLVAEPFQLDHEIVHMLLSGSNLAHILVRGWDEVSVKSLDILRRYGVSLEAVDDNGRTILHCAAIAGTISAELLVYLHNIVDQAAEDSYAKTAFMYAQEKAHRKRHSNRYRPDRWKEAVACLKNNVEQRFQPCLSTQIE</sequence>
<accession>A0ACC3AAM0</accession>
<protein>
    <submittedName>
        <fullName evidence="1">Uncharacterized protein</fullName>
    </submittedName>
</protein>
<comment type="caution">
    <text evidence="1">The sequence shown here is derived from an EMBL/GenBank/DDBJ whole genome shotgun (WGS) entry which is preliminary data.</text>
</comment>